<dbReference type="GO" id="GO:0016226">
    <property type="term" value="P:iron-sulfur cluster assembly"/>
    <property type="evidence" value="ECO:0007669"/>
    <property type="project" value="UniProtKB-UniRule"/>
</dbReference>
<dbReference type="InterPro" id="IPR023173">
    <property type="entry name" value="NADPH_Cyt_P450_Rdtase_alpha"/>
</dbReference>
<dbReference type="SUPFAM" id="SSF52218">
    <property type="entry name" value="Flavoproteins"/>
    <property type="match status" value="1"/>
</dbReference>
<keyword evidence="6 9" id="KW-0274">FAD</keyword>
<dbReference type="InterPro" id="IPR003097">
    <property type="entry name" value="CysJ-like_FAD-binding"/>
</dbReference>
<dbReference type="GO" id="GO:0016651">
    <property type="term" value="F:oxidoreductase activity, acting on NAD(P)H"/>
    <property type="evidence" value="ECO:0007669"/>
    <property type="project" value="UniProtKB-UniRule"/>
</dbReference>
<evidence type="ECO:0000313" key="13">
    <source>
        <dbReference type="Proteomes" id="UP001172155"/>
    </source>
</evidence>
<feature type="binding site" evidence="9">
    <location>
        <begin position="27"/>
        <end position="32"/>
    </location>
    <ligand>
        <name>FMN</name>
        <dbReference type="ChEBI" id="CHEBI:58210"/>
    </ligand>
</feature>
<keyword evidence="3 9" id="KW-0963">Cytoplasm</keyword>
<evidence type="ECO:0000256" key="6">
    <source>
        <dbReference type="ARBA" id="ARBA00022827"/>
    </source>
</evidence>
<dbReference type="InterPro" id="IPR028879">
    <property type="entry name" value="NDOR1"/>
</dbReference>
<feature type="binding site" evidence="9">
    <location>
        <begin position="113"/>
        <end position="122"/>
    </location>
    <ligand>
        <name>FMN</name>
        <dbReference type="ChEBI" id="CHEBI:58210"/>
    </ligand>
</feature>
<dbReference type="InterPro" id="IPR001094">
    <property type="entry name" value="Flavdoxin-like"/>
</dbReference>
<keyword evidence="9" id="KW-0496">Mitochondrion</keyword>
<dbReference type="Pfam" id="PF00175">
    <property type="entry name" value="NAD_binding_1"/>
    <property type="match status" value="1"/>
</dbReference>
<dbReference type="InterPro" id="IPR017938">
    <property type="entry name" value="Riboflavin_synthase-like_b-brl"/>
</dbReference>
<dbReference type="PROSITE" id="PS51384">
    <property type="entry name" value="FAD_FR"/>
    <property type="match status" value="1"/>
</dbReference>
<dbReference type="InterPro" id="IPR017927">
    <property type="entry name" value="FAD-bd_FR_type"/>
</dbReference>
<evidence type="ECO:0000256" key="9">
    <source>
        <dbReference type="HAMAP-Rule" id="MF_03178"/>
    </source>
</evidence>
<name>A0AA40K5C9_9PEZI</name>
<dbReference type="Gene3D" id="2.40.30.10">
    <property type="entry name" value="Translation factors"/>
    <property type="match status" value="1"/>
</dbReference>
<dbReference type="GO" id="GO:0160246">
    <property type="term" value="F:NADPH-iron-sulfur [2Fe-2S] protein oxidoreductase activity"/>
    <property type="evidence" value="ECO:0007669"/>
    <property type="project" value="InterPro"/>
</dbReference>
<reference evidence="12" key="1">
    <citation type="submission" date="2023-06" db="EMBL/GenBank/DDBJ databases">
        <title>Genome-scale phylogeny and comparative genomics of the fungal order Sordariales.</title>
        <authorList>
            <consortium name="Lawrence Berkeley National Laboratory"/>
            <person name="Hensen N."/>
            <person name="Bonometti L."/>
            <person name="Westerberg I."/>
            <person name="Brannstrom I.O."/>
            <person name="Guillou S."/>
            <person name="Cros-Aarteil S."/>
            <person name="Calhoun S."/>
            <person name="Haridas S."/>
            <person name="Kuo A."/>
            <person name="Mondo S."/>
            <person name="Pangilinan J."/>
            <person name="Riley R."/>
            <person name="LaButti K."/>
            <person name="Andreopoulos B."/>
            <person name="Lipzen A."/>
            <person name="Chen C."/>
            <person name="Yanf M."/>
            <person name="Daum C."/>
            <person name="Ng V."/>
            <person name="Clum A."/>
            <person name="Steindorff A."/>
            <person name="Ohm R."/>
            <person name="Martin F."/>
            <person name="Silar P."/>
            <person name="Natvig D."/>
            <person name="Lalanne C."/>
            <person name="Gautier V."/>
            <person name="Ament-velasquez S.L."/>
            <person name="Kruys A."/>
            <person name="Hutchinson M.I."/>
            <person name="Powell A.J."/>
            <person name="Barry K."/>
            <person name="Miller A.N."/>
            <person name="Grigoriev I.V."/>
            <person name="Debuchy R."/>
            <person name="Gladieux P."/>
            <person name="Thoren M.H."/>
            <person name="Johannesson H."/>
        </authorList>
    </citation>
    <scope>NUCLEOTIDE SEQUENCE</scope>
    <source>
        <strain evidence="12">SMH3187-1</strain>
    </source>
</reference>
<dbReference type="GO" id="GO:0050660">
    <property type="term" value="F:flavin adenine dinucleotide binding"/>
    <property type="evidence" value="ECO:0007669"/>
    <property type="project" value="UniProtKB-UniRule"/>
</dbReference>
<dbReference type="GO" id="GO:0005739">
    <property type="term" value="C:mitochondrion"/>
    <property type="evidence" value="ECO:0007669"/>
    <property type="project" value="UniProtKB-SubCell"/>
</dbReference>
<dbReference type="PANTHER" id="PTHR19384">
    <property type="entry name" value="NITRIC OXIDE SYNTHASE-RELATED"/>
    <property type="match status" value="1"/>
</dbReference>
<feature type="binding site" evidence="9">
    <location>
        <position position="699"/>
    </location>
    <ligand>
        <name>FAD</name>
        <dbReference type="ChEBI" id="CHEBI:57692"/>
    </ligand>
</feature>
<feature type="binding site" evidence="9">
    <location>
        <begin position="624"/>
        <end position="628"/>
    </location>
    <ligand>
        <name>NADP(+)</name>
        <dbReference type="ChEBI" id="CHEBI:58349"/>
    </ligand>
</feature>
<dbReference type="GO" id="GO:0005829">
    <property type="term" value="C:cytosol"/>
    <property type="evidence" value="ECO:0007669"/>
    <property type="project" value="TreeGrafter"/>
</dbReference>
<comment type="caution">
    <text evidence="9">Lacks conserved residue(s) required for the propagation of feature annotation.</text>
</comment>
<dbReference type="Gene3D" id="1.20.990.10">
    <property type="entry name" value="NADPH-cytochrome p450 Reductase, Chain A, domain 3"/>
    <property type="match status" value="1"/>
</dbReference>
<comment type="subcellular location">
    <subcellularLocation>
        <location evidence="9">Cytoplasm</location>
    </subcellularLocation>
    <subcellularLocation>
        <location evidence="9">Mitochondrion</location>
    </subcellularLocation>
    <text evidence="9">Relocalizes to mitochondria after H(2)O(2) exposure.</text>
</comment>
<dbReference type="PRINTS" id="PR00369">
    <property type="entry name" value="FLAVODOXIN"/>
</dbReference>
<dbReference type="InterPro" id="IPR039261">
    <property type="entry name" value="FNR_nucleotide-bd"/>
</dbReference>
<dbReference type="InterPro" id="IPR029039">
    <property type="entry name" value="Flavoprotein-like_sf"/>
</dbReference>
<feature type="binding site" evidence="9">
    <location>
        <begin position="452"/>
        <end position="455"/>
    </location>
    <ligand>
        <name>FAD</name>
        <dbReference type="ChEBI" id="CHEBI:57692"/>
    </ligand>
</feature>
<feature type="binding site" evidence="9">
    <location>
        <position position="422"/>
    </location>
    <ligand>
        <name>FAD</name>
        <dbReference type="ChEBI" id="CHEBI:57692"/>
    </ligand>
</feature>
<comment type="catalytic activity">
    <reaction evidence="9">
        <text>2 oxidized [2Fe-2S]-[protein] + NADPH = 2 reduced [2Fe-2S]-[protein] + NADP(+) + H(+)</text>
        <dbReference type="Rhea" id="RHEA:67716"/>
        <dbReference type="Rhea" id="RHEA-COMP:17327"/>
        <dbReference type="Rhea" id="RHEA-COMP:17328"/>
        <dbReference type="ChEBI" id="CHEBI:15378"/>
        <dbReference type="ChEBI" id="CHEBI:33737"/>
        <dbReference type="ChEBI" id="CHEBI:33738"/>
        <dbReference type="ChEBI" id="CHEBI:57783"/>
        <dbReference type="ChEBI" id="CHEBI:58349"/>
    </reaction>
</comment>
<feature type="binding site" evidence="9">
    <location>
        <begin position="74"/>
        <end position="77"/>
    </location>
    <ligand>
        <name>FMN</name>
        <dbReference type="ChEBI" id="CHEBI:58210"/>
    </ligand>
</feature>
<dbReference type="EC" id="1.18.1.-" evidence="9"/>
<dbReference type="InterPro" id="IPR008254">
    <property type="entry name" value="Flavodoxin/NO_synth"/>
</dbReference>
<dbReference type="EMBL" id="JAUKUD010000004">
    <property type="protein sequence ID" value="KAK0746548.1"/>
    <property type="molecule type" value="Genomic_DNA"/>
</dbReference>
<comment type="subunit">
    <text evidence="9">Interacts with DRE2; as part of the cytosolic iron-sulfur (Fe-S) protein assembly (CIA) machinery.</text>
</comment>
<dbReference type="Pfam" id="PF00258">
    <property type="entry name" value="Flavodoxin_1"/>
    <property type="match status" value="1"/>
</dbReference>
<dbReference type="PANTHER" id="PTHR19384:SF10">
    <property type="entry name" value="NADPH-DEPENDENT DIFLAVIN OXIDOREDUCTASE 1"/>
    <property type="match status" value="1"/>
</dbReference>
<comment type="function">
    <text evidence="9">NADPH-dependent reductase which is a central component of the cytosolic iron-sulfur (Fe-S) protein assembly (CIA) machinery. Transfers electrons from NADPH via its FAD and FMN prosthetic groups to the [2Fe-2S] cluster of DRE2, another key component of the CIA machinery. In turn, this reduced cluster provides electrons for assembly of cytosolic iron-sulfur cluster proteins. Positively controls H(2)O(2)-induced cell death.</text>
</comment>
<keyword evidence="4 9" id="KW-0285">Flavoprotein</keyword>
<dbReference type="SUPFAM" id="SSF63380">
    <property type="entry name" value="Riboflavin synthase domain-like"/>
    <property type="match status" value="1"/>
</dbReference>
<evidence type="ECO:0000256" key="8">
    <source>
        <dbReference type="ARBA" id="ARBA00023002"/>
    </source>
</evidence>
<dbReference type="PRINTS" id="PR00371">
    <property type="entry name" value="FPNCR"/>
</dbReference>
<feature type="domain" description="FAD-binding FR-type" evidence="11">
    <location>
        <begin position="272"/>
        <end position="529"/>
    </location>
</feature>
<dbReference type="Gene3D" id="3.40.50.80">
    <property type="entry name" value="Nucleotide-binding domain of ferredoxin-NADP reductase (FNR) module"/>
    <property type="match status" value="1"/>
</dbReference>
<evidence type="ECO:0000259" key="11">
    <source>
        <dbReference type="PROSITE" id="PS51384"/>
    </source>
</evidence>
<evidence type="ECO:0000259" key="10">
    <source>
        <dbReference type="PROSITE" id="PS50902"/>
    </source>
</evidence>
<proteinExistence type="inferred from homology"/>
<dbReference type="GO" id="GO:0010181">
    <property type="term" value="F:FMN binding"/>
    <property type="evidence" value="ECO:0007669"/>
    <property type="project" value="UniProtKB-UniRule"/>
</dbReference>
<dbReference type="InterPro" id="IPR001709">
    <property type="entry name" value="Flavoprot_Pyr_Nucl_cyt_Rdtase"/>
</dbReference>
<feature type="binding site" evidence="9">
    <location>
        <position position="148"/>
    </location>
    <ligand>
        <name>FMN</name>
        <dbReference type="ChEBI" id="CHEBI:58210"/>
    </ligand>
</feature>
<evidence type="ECO:0000313" key="12">
    <source>
        <dbReference type="EMBL" id="KAK0746548.1"/>
    </source>
</evidence>
<dbReference type="Gene3D" id="3.40.50.360">
    <property type="match status" value="1"/>
</dbReference>
<evidence type="ECO:0000256" key="4">
    <source>
        <dbReference type="ARBA" id="ARBA00022630"/>
    </source>
</evidence>
<accession>A0AA40K5C9</accession>
<comment type="similarity">
    <text evidence="9">Belongs to the NADPH-dependent diflavin oxidoreductase NDOR1 family.</text>
</comment>
<dbReference type="Pfam" id="PF00667">
    <property type="entry name" value="FAD_binding_1"/>
    <property type="match status" value="1"/>
</dbReference>
<comment type="similarity">
    <text evidence="9">In the C-terminal section; belongs to the flavoprotein pyridine nucleotide cytochrome reductase family.</text>
</comment>
<dbReference type="HAMAP" id="MF_03178">
    <property type="entry name" value="NDOR1"/>
    <property type="match status" value="1"/>
</dbReference>
<keyword evidence="13" id="KW-1185">Reference proteome</keyword>
<dbReference type="SUPFAM" id="SSF52343">
    <property type="entry name" value="Ferredoxin reductase-like, C-terminal NADP-linked domain"/>
    <property type="match status" value="1"/>
</dbReference>
<keyword evidence="5 9" id="KW-0288">FMN</keyword>
<sequence>MTATLSGKQVIRTSVTENRTMIILYGSETGNAEEIAMALGKMAERLHFQTRVDEMDSFKLADLLKASLVIFVTSTTGQGDMPKNTTRFWRNLRREKLNNTNCLRRLTFALFGLGDSSYPKFNWAARKLRARLLQLGAAEFFRTGEADERHENGIDSVYLPWSQDLKLTILNQKPLPEGLQPIPEEEQLPPKHLLRLAATRDPKFPPSDRASVEEPRSLAIRANSAVLPRVDGPRSVPGDQDDALKDASESHLLKSLSHKPAAFPPDDLLDIPGTLMAEVLKNERMTPEAHWQDVRHLVLQVSCREGLSLDEAAGSTAIIWPKNYPEDVQTLIDMMEWGEIADKVLDLDAEILSRKSNLHLFSRSETLRDLLTHNFDINSVPKRSFIEDLAFFTKEPMEIERLRELTQSGNEQEYYDYTSRPRRTIIELLRDFPGVKIPFQHALDLFPLIRGREFSLANGNITTPNPPEAATTPDKPHLLKLELIIALLEYRTIIRKPRSGLCSRYIQNLPPGTRLTIGIKTPSKPILTTTNHESSRPLIAVATGTGIAPIRALIQSRAAMAKQDTSTPGPTKLFFGCRSRAADFFFADEWPTYPALDVHAAFSRDPFSPPAIDIDAPHQYDTGKNYVQHQIREHGREVAALLRGGKAIICVCGNAGRMPVSVREAFKEVLVRYGVVADAGEAEGWLGDGGRVTYWQETW</sequence>
<keyword evidence="8 9" id="KW-0560">Oxidoreductase</keyword>
<evidence type="ECO:0000256" key="2">
    <source>
        <dbReference type="ARBA" id="ARBA00001974"/>
    </source>
</evidence>
<dbReference type="FunFam" id="3.40.50.360:FF:000034">
    <property type="entry name" value="NADPH-dependent diflavin oxidoreductase 1"/>
    <property type="match status" value="1"/>
</dbReference>
<feature type="binding site" evidence="9">
    <location>
        <position position="545"/>
    </location>
    <ligand>
        <name>NADP(+)</name>
        <dbReference type="ChEBI" id="CHEBI:58349"/>
    </ligand>
</feature>
<dbReference type="AlphaFoldDB" id="A0AA40K5C9"/>
<dbReference type="GO" id="GO:0050661">
    <property type="term" value="F:NADP binding"/>
    <property type="evidence" value="ECO:0007669"/>
    <property type="project" value="UniProtKB-UniRule"/>
</dbReference>
<dbReference type="PROSITE" id="PS50902">
    <property type="entry name" value="FLAVODOXIN_LIKE"/>
    <property type="match status" value="1"/>
</dbReference>
<comment type="cofactor">
    <cofactor evidence="2 9">
        <name>FAD</name>
        <dbReference type="ChEBI" id="CHEBI:57692"/>
    </cofactor>
</comment>
<keyword evidence="7 9" id="KW-0521">NADP</keyword>
<feature type="binding site" evidence="9">
    <location>
        <begin position="500"/>
        <end position="503"/>
    </location>
    <ligand>
        <name>FAD</name>
        <dbReference type="ChEBI" id="CHEBI:57692"/>
    </ligand>
</feature>
<comment type="caution">
    <text evidence="12">The sequence shown here is derived from an EMBL/GenBank/DDBJ whole genome shotgun (WGS) entry which is preliminary data.</text>
</comment>
<feature type="binding site" evidence="9">
    <location>
        <begin position="603"/>
        <end position="604"/>
    </location>
    <ligand>
        <name>NADP(+)</name>
        <dbReference type="ChEBI" id="CHEBI:58349"/>
    </ligand>
</feature>
<evidence type="ECO:0000256" key="1">
    <source>
        <dbReference type="ARBA" id="ARBA00001917"/>
    </source>
</evidence>
<feature type="domain" description="Flavodoxin-like" evidence="10">
    <location>
        <begin position="21"/>
        <end position="166"/>
    </location>
</feature>
<comment type="similarity">
    <text evidence="9">In the N-terminal section; belongs to the flavodoxin family.</text>
</comment>
<dbReference type="InterPro" id="IPR001433">
    <property type="entry name" value="OxRdtase_FAD/NAD-bd"/>
</dbReference>
<evidence type="ECO:0000256" key="5">
    <source>
        <dbReference type="ARBA" id="ARBA00022643"/>
    </source>
</evidence>
<gene>
    <name evidence="9" type="primary">TAH18</name>
    <name evidence="12" type="ORF">B0T18DRAFT_438495</name>
</gene>
<evidence type="ECO:0000256" key="7">
    <source>
        <dbReference type="ARBA" id="ARBA00022857"/>
    </source>
</evidence>
<evidence type="ECO:0000256" key="3">
    <source>
        <dbReference type="ARBA" id="ARBA00022490"/>
    </source>
</evidence>
<comment type="cofactor">
    <cofactor evidence="1 9">
        <name>FMN</name>
        <dbReference type="ChEBI" id="CHEBI:58210"/>
    </cofactor>
</comment>
<dbReference type="Proteomes" id="UP001172155">
    <property type="component" value="Unassembled WGS sequence"/>
</dbReference>
<protein>
    <recommendedName>
        <fullName evidence="9">NADPH-dependent diflavin oxidoreductase 1</fullName>
        <ecNumber evidence="9">1.18.1.-</ecNumber>
    </recommendedName>
    <alternativeName>
        <fullName evidence="9">NADPH-dependent FMN and FAD-containing oxidoreductase</fullName>
    </alternativeName>
</protein>
<organism evidence="12 13">
    <name type="scientific">Schizothecium vesticola</name>
    <dbReference type="NCBI Taxonomy" id="314040"/>
    <lineage>
        <taxon>Eukaryota</taxon>
        <taxon>Fungi</taxon>
        <taxon>Dikarya</taxon>
        <taxon>Ascomycota</taxon>
        <taxon>Pezizomycotina</taxon>
        <taxon>Sordariomycetes</taxon>
        <taxon>Sordariomycetidae</taxon>
        <taxon>Sordariales</taxon>
        <taxon>Schizotheciaceae</taxon>
        <taxon>Schizothecium</taxon>
    </lineage>
</organism>
<dbReference type="FunFam" id="1.20.990.10:FF:000013">
    <property type="entry name" value="NADPH-dependent diflavin oxidoreductase 1"/>
    <property type="match status" value="1"/>
</dbReference>